<dbReference type="Gene3D" id="3.30.470.20">
    <property type="entry name" value="ATP-grasp fold, B domain"/>
    <property type="match status" value="2"/>
</dbReference>
<proteinExistence type="inferred from homology"/>
<dbReference type="InterPro" id="IPR013815">
    <property type="entry name" value="ATP_grasp_subdomain_1"/>
</dbReference>
<dbReference type="GO" id="GO:0003998">
    <property type="term" value="F:acylphosphatase activity"/>
    <property type="evidence" value="ECO:0007669"/>
    <property type="project" value="UniProtKB-EC"/>
</dbReference>
<dbReference type="PROSITE" id="PS51160">
    <property type="entry name" value="ACYLPHOSPHATASE_3"/>
    <property type="match status" value="1"/>
</dbReference>
<evidence type="ECO:0000256" key="7">
    <source>
        <dbReference type="RuleBase" id="RU004168"/>
    </source>
</evidence>
<dbReference type="InterPro" id="IPR011761">
    <property type="entry name" value="ATP-grasp"/>
</dbReference>
<feature type="active site" evidence="6">
    <location>
        <position position="405"/>
    </location>
</feature>
<protein>
    <recommendedName>
        <fullName evidence="3 6">acylphosphatase</fullName>
        <ecNumber evidence="2 6">3.6.1.7</ecNumber>
    </recommendedName>
</protein>
<gene>
    <name evidence="10" type="ORF">DT065_11175</name>
</gene>
<organism evidence="10 11">
    <name type="scientific">Salicibibacter kimchii</name>
    <dbReference type="NCBI Taxonomy" id="2099786"/>
    <lineage>
        <taxon>Bacteria</taxon>
        <taxon>Bacillati</taxon>
        <taxon>Bacillota</taxon>
        <taxon>Bacilli</taxon>
        <taxon>Bacillales</taxon>
        <taxon>Bacillaceae</taxon>
        <taxon>Salicibibacter</taxon>
    </lineage>
</organism>
<dbReference type="InterPro" id="IPR036046">
    <property type="entry name" value="Acylphosphatase-like_dom_sf"/>
</dbReference>
<dbReference type="PANTHER" id="PTHR21621:SF0">
    <property type="entry name" value="BETA-CITRYLGLUTAMATE SYNTHASE B-RELATED"/>
    <property type="match status" value="1"/>
</dbReference>
<keyword evidence="6" id="KW-0378">Hydrolase</keyword>
<dbReference type="Gene3D" id="3.30.70.100">
    <property type="match status" value="1"/>
</dbReference>
<dbReference type="KEGG" id="rue:DT065_11175"/>
<dbReference type="InterPro" id="IPR013651">
    <property type="entry name" value="ATP-grasp_RimK-type"/>
</dbReference>
<dbReference type="GO" id="GO:0005737">
    <property type="term" value="C:cytoplasm"/>
    <property type="evidence" value="ECO:0007669"/>
    <property type="project" value="TreeGrafter"/>
</dbReference>
<dbReference type="OrthoDB" id="9803907at2"/>
<evidence type="ECO:0000256" key="1">
    <source>
        <dbReference type="ARBA" id="ARBA00005614"/>
    </source>
</evidence>
<dbReference type="SUPFAM" id="SSF54975">
    <property type="entry name" value="Acylphosphatase/BLUF domain-like"/>
    <property type="match status" value="1"/>
</dbReference>
<evidence type="ECO:0000256" key="3">
    <source>
        <dbReference type="ARBA" id="ARBA00015991"/>
    </source>
</evidence>
<evidence type="ECO:0000259" key="9">
    <source>
        <dbReference type="PROSITE" id="PS51160"/>
    </source>
</evidence>
<feature type="domain" description="ATP-grasp" evidence="8">
    <location>
        <begin position="94"/>
        <end position="348"/>
    </location>
</feature>
<dbReference type="PANTHER" id="PTHR21621">
    <property type="entry name" value="RIBOSOMAL PROTEIN S6 MODIFICATION PROTEIN"/>
    <property type="match status" value="1"/>
</dbReference>
<feature type="active site" evidence="6">
    <location>
        <position position="423"/>
    </location>
</feature>
<dbReference type="AlphaFoldDB" id="A0A345BZZ8"/>
<dbReference type="EC" id="3.6.1.7" evidence="2 6"/>
<keyword evidence="5" id="KW-0547">Nucleotide-binding</keyword>
<dbReference type="PROSITE" id="PS00151">
    <property type="entry name" value="ACYLPHOSPHATASE_2"/>
    <property type="match status" value="1"/>
</dbReference>
<comment type="catalytic activity">
    <reaction evidence="4 6">
        <text>an acyl phosphate + H2O = a carboxylate + phosphate + H(+)</text>
        <dbReference type="Rhea" id="RHEA:14965"/>
        <dbReference type="ChEBI" id="CHEBI:15377"/>
        <dbReference type="ChEBI" id="CHEBI:15378"/>
        <dbReference type="ChEBI" id="CHEBI:29067"/>
        <dbReference type="ChEBI" id="CHEBI:43474"/>
        <dbReference type="ChEBI" id="CHEBI:59918"/>
        <dbReference type="EC" id="3.6.1.7"/>
    </reaction>
</comment>
<evidence type="ECO:0000313" key="11">
    <source>
        <dbReference type="Proteomes" id="UP000252100"/>
    </source>
</evidence>
<evidence type="ECO:0000259" key="8">
    <source>
        <dbReference type="PROSITE" id="PS50975"/>
    </source>
</evidence>
<dbReference type="GO" id="GO:0018169">
    <property type="term" value="F:ribosomal S6-glutamic acid ligase activity"/>
    <property type="evidence" value="ECO:0007669"/>
    <property type="project" value="TreeGrafter"/>
</dbReference>
<evidence type="ECO:0000313" key="10">
    <source>
        <dbReference type="EMBL" id="AXF56529.1"/>
    </source>
</evidence>
<evidence type="ECO:0000256" key="5">
    <source>
        <dbReference type="PROSITE-ProRule" id="PRU00409"/>
    </source>
</evidence>
<dbReference type="GO" id="GO:0046872">
    <property type="term" value="F:metal ion binding"/>
    <property type="evidence" value="ECO:0007669"/>
    <property type="project" value="InterPro"/>
</dbReference>
<dbReference type="RefSeq" id="WP_114373393.1">
    <property type="nucleotide sequence ID" value="NZ_CP031092.1"/>
</dbReference>
<keyword evidence="5" id="KW-0067">ATP-binding</keyword>
<dbReference type="Proteomes" id="UP000252100">
    <property type="component" value="Chromosome"/>
</dbReference>
<dbReference type="EMBL" id="CP031092">
    <property type="protein sequence ID" value="AXF56529.1"/>
    <property type="molecule type" value="Genomic_DNA"/>
</dbReference>
<dbReference type="InterPro" id="IPR017968">
    <property type="entry name" value="Acylphosphatase_CS"/>
</dbReference>
<name>A0A345BZZ8_9BACI</name>
<keyword evidence="11" id="KW-1185">Reference proteome</keyword>
<dbReference type="GO" id="GO:0005524">
    <property type="term" value="F:ATP binding"/>
    <property type="evidence" value="ECO:0007669"/>
    <property type="project" value="UniProtKB-UniRule"/>
</dbReference>
<dbReference type="PROSITE" id="PS50975">
    <property type="entry name" value="ATP_GRASP"/>
    <property type="match status" value="1"/>
</dbReference>
<dbReference type="InterPro" id="IPR001792">
    <property type="entry name" value="Acylphosphatase-like_dom"/>
</dbReference>
<feature type="domain" description="Acylphosphatase-like" evidence="9">
    <location>
        <begin position="390"/>
        <end position="477"/>
    </location>
</feature>
<dbReference type="InterPro" id="IPR005479">
    <property type="entry name" value="CPAse_ATP-bd"/>
</dbReference>
<dbReference type="SUPFAM" id="SSF56059">
    <property type="entry name" value="Glutathione synthetase ATP-binding domain-like"/>
    <property type="match status" value="1"/>
</dbReference>
<sequence length="526" mass="59958">MEEVKEVKNKWLPHLIDAVPTAGQGKRISTYTVALEGWRRGITLRFYRIYDEEYKMKIRYALSHNGTEHHFSLSMGDYNTDKAFEICDDKQLTREYMERAGVPVPKGKKFLAESPNEEIIDYANSMGYPLALKPVSANGGKGVFANVVDEEALRKALPYVREELEYPDVIIEEHVPGKREFRVIVLGDQVLGAMNRIPANVVGDGINTIQKLIYIKNEMRKQNPHLTSRLIKIDLEVENLIADAGYTLESIPNEGERIYLREQSNLSNGGDSLDVTHELTPEMEQIAIDATKAVPGLAQSGVDLLVDQEKSKSGTVIEINSRPGIGGHLFPMEGEPRDFAKAFIDYYFPKTKDIERSNLYFNFNKVLVPLKSKAANTVEVTAPPPGKLYGKRYIITGNVQGVGYRQWIKQRALRRRLHGYAKNLKDGTVEVVVAGEKEKTVNHFKDLCLEGPERAEVEQITEEEWNKPLKMGFYMKSAHTKKKVKNVHKEYDRVMKEYTKIKNSKVWRATYPVRATLDILKRIIKR</sequence>
<dbReference type="Gene3D" id="3.30.1490.20">
    <property type="entry name" value="ATP-grasp fold, A domain"/>
    <property type="match status" value="1"/>
</dbReference>
<dbReference type="GO" id="GO:0009432">
    <property type="term" value="P:SOS response"/>
    <property type="evidence" value="ECO:0007669"/>
    <property type="project" value="TreeGrafter"/>
</dbReference>
<evidence type="ECO:0000256" key="4">
    <source>
        <dbReference type="ARBA" id="ARBA00047645"/>
    </source>
</evidence>
<evidence type="ECO:0000256" key="2">
    <source>
        <dbReference type="ARBA" id="ARBA00012150"/>
    </source>
</evidence>
<dbReference type="Pfam" id="PF08443">
    <property type="entry name" value="RimK"/>
    <property type="match status" value="1"/>
</dbReference>
<reference evidence="10 11" key="1">
    <citation type="journal article" date="2018" name="J. Microbiol.">
        <title>Salicibibacter kimchii gen. nov., sp. nov., a moderately halophilic and alkalitolerant bacterium in the family Bacillaceae, isolated from kimchi.</title>
        <authorList>
            <person name="Jang J.Y."/>
            <person name="Oh Y.J."/>
            <person name="Lim S.K."/>
            <person name="Park H.K."/>
            <person name="Lee C."/>
            <person name="Kim J.Y."/>
            <person name="Lee M.A."/>
            <person name="Choi H.J."/>
        </authorList>
    </citation>
    <scope>NUCLEOTIDE SEQUENCE [LARGE SCALE GENOMIC DNA]</scope>
    <source>
        <strain evidence="10 11">NKC1-1</strain>
    </source>
</reference>
<dbReference type="Pfam" id="PF00708">
    <property type="entry name" value="Acylphosphatase"/>
    <property type="match status" value="1"/>
</dbReference>
<comment type="similarity">
    <text evidence="1 7">Belongs to the acylphosphatase family.</text>
</comment>
<evidence type="ECO:0000256" key="6">
    <source>
        <dbReference type="PROSITE-ProRule" id="PRU00520"/>
    </source>
</evidence>
<dbReference type="Pfam" id="PF02786">
    <property type="entry name" value="CPSase_L_D2"/>
    <property type="match status" value="1"/>
</dbReference>
<accession>A0A345BZZ8</accession>